<evidence type="ECO:0000313" key="5">
    <source>
        <dbReference type="Proteomes" id="UP000324701"/>
    </source>
</evidence>
<dbReference type="GO" id="GO:0052572">
    <property type="term" value="P:response to host immune response"/>
    <property type="evidence" value="ECO:0007669"/>
    <property type="project" value="TreeGrafter"/>
</dbReference>
<dbReference type="PANTHER" id="PTHR46766:SF1">
    <property type="entry name" value="GLUTAMINE-RICH PROTEIN 2"/>
    <property type="match status" value="1"/>
</dbReference>
<evidence type="ECO:0000313" key="4">
    <source>
        <dbReference type="EMBL" id="KAA1250248.1"/>
    </source>
</evidence>
<feature type="domain" description="PPE family C-terminal" evidence="3">
    <location>
        <begin position="311"/>
        <end position="388"/>
    </location>
</feature>
<dbReference type="Proteomes" id="UP000324701">
    <property type="component" value="Unassembled WGS sequence"/>
</dbReference>
<dbReference type="FunFam" id="1.20.1260.20:FF:000001">
    <property type="entry name" value="PPE family protein PPE41"/>
    <property type="match status" value="1"/>
</dbReference>
<evidence type="ECO:0000259" key="2">
    <source>
        <dbReference type="Pfam" id="PF00823"/>
    </source>
</evidence>
<evidence type="ECO:0000259" key="3">
    <source>
        <dbReference type="Pfam" id="PF12484"/>
    </source>
</evidence>
<comment type="similarity">
    <text evidence="1">Belongs to the mycobacterial PPE family.</text>
</comment>
<accession>A0A5B1BNG7</accession>
<dbReference type="InterPro" id="IPR022171">
    <property type="entry name" value="PPE_C"/>
</dbReference>
<dbReference type="InterPro" id="IPR000030">
    <property type="entry name" value="PPE_dom"/>
</dbReference>
<feature type="domain" description="PPE" evidence="2">
    <location>
        <begin position="3"/>
        <end position="164"/>
    </location>
</feature>
<dbReference type="Pfam" id="PF00823">
    <property type="entry name" value="PPE"/>
    <property type="match status" value="1"/>
</dbReference>
<comment type="caution">
    <text evidence="4">The sequence shown here is derived from an EMBL/GenBank/DDBJ whole genome shotgun (WGS) entry which is preliminary data.</text>
</comment>
<proteinExistence type="inferred from homology"/>
<dbReference type="PANTHER" id="PTHR46766">
    <property type="entry name" value="GLUTAMINE-RICH PROTEIN 2"/>
    <property type="match status" value="1"/>
</dbReference>
<gene>
    <name evidence="4" type="ORF">F0Q45_10580</name>
</gene>
<keyword evidence="5" id="KW-1185">Reference proteome</keyword>
<name>A0A5B1BNG7_MYCSI</name>
<dbReference type="EMBL" id="VTZN01000051">
    <property type="protein sequence ID" value="KAA1250248.1"/>
    <property type="molecule type" value="Genomic_DNA"/>
</dbReference>
<dbReference type="InterPro" id="IPR038332">
    <property type="entry name" value="PPE_sf"/>
</dbReference>
<organism evidence="4 5">
    <name type="scientific">Mycobacterium simiae</name>
    <name type="common">Mycobacterium habana</name>
    <dbReference type="NCBI Taxonomy" id="1784"/>
    <lineage>
        <taxon>Bacteria</taxon>
        <taxon>Bacillati</taxon>
        <taxon>Actinomycetota</taxon>
        <taxon>Actinomycetes</taxon>
        <taxon>Mycobacteriales</taxon>
        <taxon>Mycobacteriaceae</taxon>
        <taxon>Mycobacterium</taxon>
        <taxon>Mycobacterium simiae complex</taxon>
    </lineage>
</organism>
<dbReference type="OrthoDB" id="4680519at2"/>
<sequence length="392" mass="39868">MSFVMLPPEINSTRMYTGPGSASLRAAAASWNSVSVGLHSAAESYRAMIADLTSFQWLGASSAAMVASVLPYVEWLEATATQAGHSAMQAAAAATAYEQAFALTVPPPAIAVNRAQLTALITTNFFGQNTAAIAATEAEYAEMWATDATVMTNYSSTSAAARTLTPFTSPQQTTNLAGLGAQSAAVANSAANSAAGSGNWLGNLIEAIGIALLPIAPELSAILIPLGELINMIPFPSLLADDFAVLDGLLTFYATIGSMQNLQSMTSGIIGTEDTLGILPHAAAAAAEAVPNALAVLGGEPALGAELGPIAAELTSGNRIGQMSVPPSWTEPKVTTIKALQATPLTTLPSDEGTAPGMPGLPGMQMTGTGRGGMAPRYGVRLTVMTRPLSGG</sequence>
<dbReference type="AlphaFoldDB" id="A0A5B1BNG7"/>
<dbReference type="Gene3D" id="1.20.1260.20">
    <property type="entry name" value="PPE superfamily"/>
    <property type="match status" value="1"/>
</dbReference>
<evidence type="ECO:0000256" key="1">
    <source>
        <dbReference type="ARBA" id="ARBA00010652"/>
    </source>
</evidence>
<dbReference type="SUPFAM" id="SSF140459">
    <property type="entry name" value="PE/PPE dimer-like"/>
    <property type="match status" value="1"/>
</dbReference>
<protein>
    <submittedName>
        <fullName evidence="4">PPE family protein</fullName>
    </submittedName>
</protein>
<dbReference type="Pfam" id="PF12484">
    <property type="entry name" value="PPE-SVP"/>
    <property type="match status" value="1"/>
</dbReference>
<reference evidence="4 5" key="1">
    <citation type="submission" date="2019-09" db="EMBL/GenBank/DDBJ databases">
        <title>Report of infection by Mycobacterium simiae a patient suffering from pulmonary tuberculosis.</title>
        <authorList>
            <person name="Mohanty P.S."/>
            <person name="Bansal A.K."/>
            <person name="Singh H."/>
            <person name="Sharma S."/>
            <person name="Patil S.A."/>
            <person name="Upadhaya P."/>
            <person name="Singh P.K."/>
            <person name="Kumar D."/>
            <person name="Kumar S."/>
            <person name="Singh R.K."/>
            <person name="Chaudhary B."/>
        </authorList>
    </citation>
    <scope>NUCLEOTIDE SEQUENCE [LARGE SCALE GENOMIC DNA]</scope>
    <source>
        <strain evidence="4 5">JAL-560-SIM</strain>
    </source>
</reference>